<evidence type="ECO:0000256" key="1">
    <source>
        <dbReference type="SAM" id="SignalP"/>
    </source>
</evidence>
<keyword evidence="1" id="KW-0732">Signal</keyword>
<dbReference type="AlphaFoldDB" id="A0A518EN54"/>
<reference evidence="2 3" key="1">
    <citation type="submission" date="2019-02" db="EMBL/GenBank/DDBJ databases">
        <title>Deep-cultivation of Planctomycetes and their phenomic and genomic characterization uncovers novel biology.</title>
        <authorList>
            <person name="Wiegand S."/>
            <person name="Jogler M."/>
            <person name="Boedeker C."/>
            <person name="Pinto D."/>
            <person name="Vollmers J."/>
            <person name="Rivas-Marin E."/>
            <person name="Kohn T."/>
            <person name="Peeters S.H."/>
            <person name="Heuer A."/>
            <person name="Rast P."/>
            <person name="Oberbeckmann S."/>
            <person name="Bunk B."/>
            <person name="Jeske O."/>
            <person name="Meyerdierks A."/>
            <person name="Storesund J.E."/>
            <person name="Kallscheuer N."/>
            <person name="Luecker S."/>
            <person name="Lage O.M."/>
            <person name="Pohl T."/>
            <person name="Merkel B.J."/>
            <person name="Hornburger P."/>
            <person name="Mueller R.-W."/>
            <person name="Bruemmer F."/>
            <person name="Labrenz M."/>
            <person name="Spormann A.M."/>
            <person name="Op den Camp H."/>
            <person name="Overmann J."/>
            <person name="Amann R."/>
            <person name="Jetten M.S.M."/>
            <person name="Mascher T."/>
            <person name="Medema M.H."/>
            <person name="Devos D.P."/>
            <person name="Kaster A.-K."/>
            <person name="Ovreas L."/>
            <person name="Rohde M."/>
            <person name="Galperin M.Y."/>
            <person name="Jogler C."/>
        </authorList>
    </citation>
    <scope>NUCLEOTIDE SEQUENCE [LARGE SCALE GENOMIC DNA]</scope>
    <source>
        <strain evidence="2 3">Poly30</strain>
    </source>
</reference>
<accession>A0A518EN54</accession>
<gene>
    <name evidence="2" type="ORF">Poly30_10070</name>
</gene>
<name>A0A518EN54_9BACT</name>
<feature type="chain" id="PRO_5021722844" description="Alkyl hydroperoxide reductase subunit C/ Thiol specific antioxidant domain-containing protein" evidence="1">
    <location>
        <begin position="23"/>
        <end position="65"/>
    </location>
</feature>
<organism evidence="2 3">
    <name type="scientific">Saltatorellus ferox</name>
    <dbReference type="NCBI Taxonomy" id="2528018"/>
    <lineage>
        <taxon>Bacteria</taxon>
        <taxon>Pseudomonadati</taxon>
        <taxon>Planctomycetota</taxon>
        <taxon>Planctomycetia</taxon>
        <taxon>Planctomycetia incertae sedis</taxon>
        <taxon>Saltatorellus</taxon>
    </lineage>
</organism>
<evidence type="ECO:0000313" key="3">
    <source>
        <dbReference type="Proteomes" id="UP000320390"/>
    </source>
</evidence>
<dbReference type="Proteomes" id="UP000320390">
    <property type="component" value="Chromosome"/>
</dbReference>
<dbReference type="OrthoDB" id="292400at2"/>
<protein>
    <recommendedName>
        <fullName evidence="4">Alkyl hydroperoxide reductase subunit C/ Thiol specific antioxidant domain-containing protein</fullName>
    </recommendedName>
</protein>
<evidence type="ECO:0000313" key="2">
    <source>
        <dbReference type="EMBL" id="QDV05509.1"/>
    </source>
</evidence>
<dbReference type="EMBL" id="CP036434">
    <property type="protein sequence ID" value="QDV05509.1"/>
    <property type="molecule type" value="Genomic_DNA"/>
</dbReference>
<keyword evidence="3" id="KW-1185">Reference proteome</keyword>
<evidence type="ECO:0008006" key="4">
    <source>
        <dbReference type="Google" id="ProtNLM"/>
    </source>
</evidence>
<proteinExistence type="predicted"/>
<feature type="signal peptide" evidence="1">
    <location>
        <begin position="1"/>
        <end position="22"/>
    </location>
</feature>
<sequence precursor="true">MIQSILTLGLASGALLMGSAPAQGVAEAGEKPSYSFREAPLNSMGIKSLSELRGRPVLVEFWGTQ</sequence>
<dbReference type="RefSeq" id="WP_145194910.1">
    <property type="nucleotide sequence ID" value="NZ_CP036434.1"/>
</dbReference>